<gene>
    <name evidence="2" type="ORF">SPOG_04392</name>
</gene>
<keyword evidence="3" id="KW-1185">Reference proteome</keyword>
<name>S9VSZ4_SCHCR</name>
<evidence type="ECO:0000256" key="1">
    <source>
        <dbReference type="SAM" id="Phobius"/>
    </source>
</evidence>
<keyword evidence="1" id="KW-0812">Transmembrane</keyword>
<dbReference type="Pfam" id="PF10315">
    <property type="entry name" value="Aim19"/>
    <property type="match status" value="1"/>
</dbReference>
<dbReference type="HOGENOM" id="CLU_130042_0_0_1"/>
<sequence length="119" mass="12595">MEQKTYFSDAFKSYYKTYYPTFAFSGALLASVPRALKRPVGGPFAPGCLLCGGFGAVGGLAIASGDLANGSGISTAWSLAYLLINGKKAIKSLRLFPLALCTFAGINTIGYGRTMIQEY</sequence>
<dbReference type="Proteomes" id="UP000015464">
    <property type="component" value="Unassembled WGS sequence"/>
</dbReference>
<keyword evidence="1" id="KW-1133">Transmembrane helix</keyword>
<proteinExistence type="predicted"/>
<organism evidence="2 3">
    <name type="scientific">Schizosaccharomyces cryophilus (strain OY26 / ATCC MYA-4695 / CBS 11777 / NBRC 106824 / NRRL Y48691)</name>
    <name type="common">Fission yeast</name>
    <dbReference type="NCBI Taxonomy" id="653667"/>
    <lineage>
        <taxon>Eukaryota</taxon>
        <taxon>Fungi</taxon>
        <taxon>Dikarya</taxon>
        <taxon>Ascomycota</taxon>
        <taxon>Taphrinomycotina</taxon>
        <taxon>Schizosaccharomycetes</taxon>
        <taxon>Schizosaccharomycetales</taxon>
        <taxon>Schizosaccharomycetaceae</taxon>
        <taxon>Schizosaccharomyces</taxon>
    </lineage>
</organism>
<feature type="transmembrane region" description="Helical" evidence="1">
    <location>
        <begin position="17"/>
        <end position="36"/>
    </location>
</feature>
<dbReference type="OrthoDB" id="5554402at2759"/>
<dbReference type="STRING" id="653667.S9VSZ4"/>
<dbReference type="RefSeq" id="XP_013025922.1">
    <property type="nucleotide sequence ID" value="XM_013170468.1"/>
</dbReference>
<feature type="transmembrane region" description="Helical" evidence="1">
    <location>
        <begin position="43"/>
        <end position="61"/>
    </location>
</feature>
<accession>S9VSZ4</accession>
<feature type="transmembrane region" description="Helical" evidence="1">
    <location>
        <begin position="67"/>
        <end position="84"/>
    </location>
</feature>
<dbReference type="GO" id="GO:0005739">
    <property type="term" value="C:mitochondrion"/>
    <property type="evidence" value="ECO:0007669"/>
    <property type="project" value="TreeGrafter"/>
</dbReference>
<keyword evidence="1" id="KW-0472">Membrane</keyword>
<dbReference type="PANTHER" id="PTHR28177">
    <property type="entry name" value="ALTERED INHERITANCE OF MITOCHONDRIA PROTEIN 19, MITOCHONDRIAL"/>
    <property type="match status" value="1"/>
</dbReference>
<feature type="transmembrane region" description="Helical" evidence="1">
    <location>
        <begin position="96"/>
        <end position="116"/>
    </location>
</feature>
<dbReference type="GeneID" id="25038705"/>
<dbReference type="EMBL" id="KE546996">
    <property type="protein sequence ID" value="EPY49255.1"/>
    <property type="molecule type" value="Genomic_DNA"/>
</dbReference>
<dbReference type="OMA" id="CTFAGIN"/>
<evidence type="ECO:0000313" key="2">
    <source>
        <dbReference type="EMBL" id="EPY49255.1"/>
    </source>
</evidence>
<dbReference type="PANTHER" id="PTHR28177:SF1">
    <property type="entry name" value="ALTERED INHERITANCE OF MITOCHONDRIA PROTEIN 19, MITOCHONDRIAL"/>
    <property type="match status" value="1"/>
</dbReference>
<dbReference type="InterPro" id="IPR019419">
    <property type="entry name" value="AIM19"/>
</dbReference>
<reference evidence="2 3" key="1">
    <citation type="journal article" date="2011" name="Science">
        <title>Comparative functional genomics of the fission yeasts.</title>
        <authorList>
            <person name="Rhind N."/>
            <person name="Chen Z."/>
            <person name="Yassour M."/>
            <person name="Thompson D.A."/>
            <person name="Haas B.J."/>
            <person name="Habib N."/>
            <person name="Wapinski I."/>
            <person name="Roy S."/>
            <person name="Lin M.F."/>
            <person name="Heiman D.I."/>
            <person name="Young S.K."/>
            <person name="Furuya K."/>
            <person name="Guo Y."/>
            <person name="Pidoux A."/>
            <person name="Chen H.M."/>
            <person name="Robbertse B."/>
            <person name="Goldberg J.M."/>
            <person name="Aoki K."/>
            <person name="Bayne E.H."/>
            <person name="Berlin A.M."/>
            <person name="Desjardins C.A."/>
            <person name="Dobbs E."/>
            <person name="Dukaj L."/>
            <person name="Fan L."/>
            <person name="FitzGerald M.G."/>
            <person name="French C."/>
            <person name="Gujja S."/>
            <person name="Hansen K."/>
            <person name="Keifenheim D."/>
            <person name="Levin J.Z."/>
            <person name="Mosher R.A."/>
            <person name="Mueller C.A."/>
            <person name="Pfiffner J."/>
            <person name="Priest M."/>
            <person name="Russ C."/>
            <person name="Smialowska A."/>
            <person name="Swoboda P."/>
            <person name="Sykes S.M."/>
            <person name="Vaughn M."/>
            <person name="Vengrova S."/>
            <person name="Yoder R."/>
            <person name="Zeng Q."/>
            <person name="Allshire R."/>
            <person name="Baulcombe D."/>
            <person name="Birren B.W."/>
            <person name="Brown W."/>
            <person name="Ekwall K."/>
            <person name="Kellis M."/>
            <person name="Leatherwood J."/>
            <person name="Levin H."/>
            <person name="Margalit H."/>
            <person name="Martienssen R."/>
            <person name="Nieduszynski C.A."/>
            <person name="Spatafora J.W."/>
            <person name="Friedman N."/>
            <person name="Dalgaard J.Z."/>
            <person name="Baumann P."/>
            <person name="Niki H."/>
            <person name="Regev A."/>
            <person name="Nusbaum C."/>
        </authorList>
    </citation>
    <scope>NUCLEOTIDE SEQUENCE [LARGE SCALE GENOMIC DNA]</scope>
    <source>
        <strain evidence="3">OY26 / ATCC MYA-4695 / CBS 11777 / NBRC 106824 / NRRL Y48691</strain>
    </source>
</reference>
<protein>
    <submittedName>
        <fullName evidence="2">Fungal protein</fullName>
    </submittedName>
</protein>
<evidence type="ECO:0000313" key="3">
    <source>
        <dbReference type="Proteomes" id="UP000015464"/>
    </source>
</evidence>
<dbReference type="AlphaFoldDB" id="S9VSZ4"/>